<dbReference type="SUPFAM" id="SSF53335">
    <property type="entry name" value="S-adenosyl-L-methionine-dependent methyltransferases"/>
    <property type="match status" value="1"/>
</dbReference>
<keyword evidence="1" id="KW-0489">Methyltransferase</keyword>
<organism evidence="6 7">
    <name type="scientific">Mycobacterium simiae</name>
    <name type="common">Mycobacterium habana</name>
    <dbReference type="NCBI Taxonomy" id="1784"/>
    <lineage>
        <taxon>Bacteria</taxon>
        <taxon>Bacillati</taxon>
        <taxon>Actinomycetota</taxon>
        <taxon>Actinomycetes</taxon>
        <taxon>Mycobacteriales</taxon>
        <taxon>Mycobacteriaceae</taxon>
        <taxon>Mycobacterium</taxon>
        <taxon>Mycobacterium simiae complex</taxon>
    </lineage>
</organism>
<evidence type="ECO:0000259" key="4">
    <source>
        <dbReference type="Pfam" id="PF00891"/>
    </source>
</evidence>
<dbReference type="InterPro" id="IPR036390">
    <property type="entry name" value="WH_DNA-bd_sf"/>
</dbReference>
<gene>
    <name evidence="6" type="ORF">B5M45_02590</name>
</gene>
<keyword evidence="2" id="KW-0808">Transferase</keyword>
<evidence type="ECO:0000256" key="2">
    <source>
        <dbReference type="ARBA" id="ARBA00022679"/>
    </source>
</evidence>
<dbReference type="Pfam" id="PF08100">
    <property type="entry name" value="Dimerisation"/>
    <property type="match status" value="1"/>
</dbReference>
<keyword evidence="3" id="KW-0949">S-adenosyl-L-methionine</keyword>
<dbReference type="GO" id="GO:0046983">
    <property type="term" value="F:protein dimerization activity"/>
    <property type="evidence" value="ECO:0007669"/>
    <property type="project" value="InterPro"/>
</dbReference>
<proteinExistence type="predicted"/>
<dbReference type="Proteomes" id="UP000193040">
    <property type="component" value="Unassembled WGS sequence"/>
</dbReference>
<dbReference type="PANTHER" id="PTHR43712:SF2">
    <property type="entry name" value="O-METHYLTRANSFERASE CICE"/>
    <property type="match status" value="1"/>
</dbReference>
<evidence type="ECO:0000256" key="1">
    <source>
        <dbReference type="ARBA" id="ARBA00022603"/>
    </source>
</evidence>
<evidence type="ECO:0000313" key="6">
    <source>
        <dbReference type="EMBL" id="ORJ64113.1"/>
    </source>
</evidence>
<evidence type="ECO:0000259" key="5">
    <source>
        <dbReference type="Pfam" id="PF08100"/>
    </source>
</evidence>
<evidence type="ECO:0000313" key="7">
    <source>
        <dbReference type="Proteomes" id="UP000193040"/>
    </source>
</evidence>
<feature type="domain" description="O-methyltransferase dimerisation" evidence="5">
    <location>
        <begin position="13"/>
        <end position="86"/>
    </location>
</feature>
<dbReference type="InterPro" id="IPR001077">
    <property type="entry name" value="COMT_C"/>
</dbReference>
<evidence type="ECO:0000256" key="3">
    <source>
        <dbReference type="ARBA" id="ARBA00022691"/>
    </source>
</evidence>
<protein>
    <submittedName>
        <fullName evidence="6">Uncharacterized protein</fullName>
    </submittedName>
</protein>
<dbReference type="PROSITE" id="PS51683">
    <property type="entry name" value="SAM_OMT_II"/>
    <property type="match status" value="1"/>
</dbReference>
<name>A0A1X0YFZ8_MYCSI</name>
<sequence length="255" mass="27233">MTSDASALAAMHDMMNGVVLSQEIFAVAELDLATTLLNGPRCIDNLAAAVSADPDALRRIIQFLSQHGVFRISAEAVHITDLGRTLADAAGRSLSKTASYFRRTHYAAFGNLLQTVRTGEPAATSFLGKPFFDWINDNPDLAELQNAAMSDFPRITREDVLDAYELPGGAIIADIGGADGSLLVELLSRHSGRRGVVYDLPSVVAAAVRQTVHAAGLDDRWPSSRGTFLIESHLPTSTFCPPSCRTGMTSVLCAS</sequence>
<dbReference type="Gene3D" id="1.10.10.10">
    <property type="entry name" value="Winged helix-like DNA-binding domain superfamily/Winged helix DNA-binding domain"/>
    <property type="match status" value="1"/>
</dbReference>
<keyword evidence="7" id="KW-1185">Reference proteome</keyword>
<dbReference type="AlphaFoldDB" id="A0A1X0YFZ8"/>
<dbReference type="RefSeq" id="WP_084947674.1">
    <property type="nucleotide sequence ID" value="NZ_MZZM01000005.1"/>
</dbReference>
<accession>A0A1X0YFZ8</accession>
<dbReference type="PANTHER" id="PTHR43712">
    <property type="entry name" value="PUTATIVE (AFU_ORTHOLOGUE AFUA_4G14580)-RELATED"/>
    <property type="match status" value="1"/>
</dbReference>
<dbReference type="Gene3D" id="3.40.50.150">
    <property type="entry name" value="Vaccinia Virus protein VP39"/>
    <property type="match status" value="1"/>
</dbReference>
<dbReference type="SUPFAM" id="SSF46785">
    <property type="entry name" value="Winged helix' DNA-binding domain"/>
    <property type="match status" value="1"/>
</dbReference>
<dbReference type="Pfam" id="PF00891">
    <property type="entry name" value="Methyltransf_2"/>
    <property type="match status" value="1"/>
</dbReference>
<comment type="caution">
    <text evidence="6">The sequence shown here is derived from an EMBL/GenBank/DDBJ whole genome shotgun (WGS) entry which is preliminary data.</text>
</comment>
<dbReference type="EMBL" id="MZZM01000005">
    <property type="protein sequence ID" value="ORJ64113.1"/>
    <property type="molecule type" value="Genomic_DNA"/>
</dbReference>
<dbReference type="InterPro" id="IPR036388">
    <property type="entry name" value="WH-like_DNA-bd_sf"/>
</dbReference>
<dbReference type="GO" id="GO:0008171">
    <property type="term" value="F:O-methyltransferase activity"/>
    <property type="evidence" value="ECO:0007669"/>
    <property type="project" value="InterPro"/>
</dbReference>
<dbReference type="InterPro" id="IPR029063">
    <property type="entry name" value="SAM-dependent_MTases_sf"/>
</dbReference>
<feature type="domain" description="O-methyltransferase C-terminal" evidence="4">
    <location>
        <begin position="111"/>
        <end position="228"/>
    </location>
</feature>
<dbReference type="InterPro" id="IPR016461">
    <property type="entry name" value="COMT-like"/>
</dbReference>
<dbReference type="InterPro" id="IPR012967">
    <property type="entry name" value="COMT_dimerisation"/>
</dbReference>
<reference evidence="6 7" key="1">
    <citation type="submission" date="2017-03" db="EMBL/GenBank/DDBJ databases">
        <title>Genomic insights into Mycobacterium simiae human colonization.</title>
        <authorList>
            <person name="Steffani J.L."/>
            <person name="Brunck M.E."/>
            <person name="Cruz E."/>
            <person name="Montiel R."/>
            <person name="Barona F."/>
        </authorList>
    </citation>
    <scope>NUCLEOTIDE SEQUENCE [LARGE SCALE GENOMIC DNA]</scope>
    <source>
        <strain evidence="6 7">MsiGto</strain>
    </source>
</reference>
<dbReference type="GO" id="GO:0032259">
    <property type="term" value="P:methylation"/>
    <property type="evidence" value="ECO:0007669"/>
    <property type="project" value="UniProtKB-KW"/>
</dbReference>